<comment type="caution">
    <text evidence="1">The sequence shown here is derived from an EMBL/GenBank/DDBJ whole genome shotgun (WGS) entry which is preliminary data.</text>
</comment>
<dbReference type="OrthoDB" id="297024at2759"/>
<dbReference type="OMA" id="AIQIWNK"/>
<accession>A0A8S1YCF0</accession>
<keyword evidence="2" id="KW-1185">Reference proteome</keyword>
<sequence length="140" mass="16540">MGVCTSQQPKKPKPLIRLIKIRMDACNKSKEIDEAIQIWNKINRVISQLKSTTKIPDDLKEDANKINKFLKSQRNSKFLDTFFTFYDKFQYKLNEQITKNQELWIQFESIFSNLDLLNDKFTELGYTSRLGCTQSLTKYN</sequence>
<protein>
    <submittedName>
        <fullName evidence="1">Uncharacterized protein</fullName>
    </submittedName>
</protein>
<gene>
    <name evidence="1" type="ORF">POCTA_138.1.T1550081</name>
</gene>
<organism evidence="1 2">
    <name type="scientific">Paramecium octaurelia</name>
    <dbReference type="NCBI Taxonomy" id="43137"/>
    <lineage>
        <taxon>Eukaryota</taxon>
        <taxon>Sar</taxon>
        <taxon>Alveolata</taxon>
        <taxon>Ciliophora</taxon>
        <taxon>Intramacronucleata</taxon>
        <taxon>Oligohymenophorea</taxon>
        <taxon>Peniculida</taxon>
        <taxon>Parameciidae</taxon>
        <taxon>Paramecium</taxon>
    </lineage>
</organism>
<reference evidence="1" key="1">
    <citation type="submission" date="2021-01" db="EMBL/GenBank/DDBJ databases">
        <authorList>
            <consortium name="Genoscope - CEA"/>
            <person name="William W."/>
        </authorList>
    </citation>
    <scope>NUCLEOTIDE SEQUENCE</scope>
</reference>
<evidence type="ECO:0000313" key="2">
    <source>
        <dbReference type="Proteomes" id="UP000683925"/>
    </source>
</evidence>
<dbReference type="Proteomes" id="UP000683925">
    <property type="component" value="Unassembled WGS sequence"/>
</dbReference>
<proteinExistence type="predicted"/>
<name>A0A8S1YCF0_PAROT</name>
<evidence type="ECO:0000313" key="1">
    <source>
        <dbReference type="EMBL" id="CAD8211745.1"/>
    </source>
</evidence>
<dbReference type="AlphaFoldDB" id="A0A8S1YCF0"/>
<dbReference type="EMBL" id="CAJJDP010000157">
    <property type="protein sequence ID" value="CAD8211745.1"/>
    <property type="molecule type" value="Genomic_DNA"/>
</dbReference>